<comment type="caution">
    <text evidence="5">The sequence shown here is derived from an EMBL/GenBank/DDBJ whole genome shotgun (WGS) entry which is preliminary data.</text>
</comment>
<dbReference type="SUPFAM" id="SSF48435">
    <property type="entry name" value="Bacterial muramidases"/>
    <property type="match status" value="1"/>
</dbReference>
<name>A0ABU9TNZ0_9GAMM</name>
<evidence type="ECO:0000259" key="3">
    <source>
        <dbReference type="Pfam" id="PF01464"/>
    </source>
</evidence>
<dbReference type="InterPro" id="IPR008939">
    <property type="entry name" value="Lytic_TGlycosylase_superhlx_U"/>
</dbReference>
<dbReference type="PANTHER" id="PTHR37423:SF5">
    <property type="entry name" value="SOLUBLE LYTIC MUREIN TRANSGLYCOSYLASE"/>
    <property type="match status" value="1"/>
</dbReference>
<keyword evidence="6" id="KW-1185">Reference proteome</keyword>
<feature type="domain" description="Lytic transglycosylase superhelical linker" evidence="4">
    <location>
        <begin position="408"/>
        <end position="474"/>
    </location>
</feature>
<evidence type="ECO:0000313" key="6">
    <source>
        <dbReference type="Proteomes" id="UP001449225"/>
    </source>
</evidence>
<dbReference type="EMBL" id="JBBMRA010000002">
    <property type="protein sequence ID" value="MEM5535431.1"/>
    <property type="molecule type" value="Genomic_DNA"/>
</dbReference>
<dbReference type="CDD" id="cd13401">
    <property type="entry name" value="Slt70-like"/>
    <property type="match status" value="1"/>
</dbReference>
<comment type="similarity">
    <text evidence="1">Belongs to the transglycosylase Slt family.</text>
</comment>
<evidence type="ECO:0000256" key="2">
    <source>
        <dbReference type="ARBA" id="ARBA00022729"/>
    </source>
</evidence>
<dbReference type="InterPro" id="IPR008258">
    <property type="entry name" value="Transglycosylase_SLT_dom_1"/>
</dbReference>
<sequence>MHRSIVSLLFVAFTIIILTTTEYTHASTEKLRQQFLQAESLLKQNKTDAYTKLRAQLDEYPLAPYLDYQQLLKNLDQSKPKTVSAFIDKYSELPIASRLNRTWLKHLHKQKQWQTYSQHFTLYPINQTHYECIQLQAALNGNDKQKKEALYKAKTLWLVGKSQPATCDPLFKAWMATGRPTSSEAFERFWLSLEQNNIKLAQYIDKKITDKKQKAFTAQFWSLYNAPETISKKSLSRIPKAHKTSVAQLIYKRWYRTQPITATQAWVKNRDQLMEEAEQLSVTEYMGIRLNRNYHPQAIKLSALLDPDYKLESLIESRIRNALAQQNWTEVQKGIEHLSDALKQDPKWQYWDLIAARNLSPNKDQKAQLAALAKDRSFYGFLAAELNNSPFQLNAIDETLSDDQLTQLSSKPAVARAKELFTLGRLIEANREWNLALSKMTPEEKNVAGYLAKSWGWYLQAIINAAKTERWDHIDLRFPQPHSQLFKTHALKNELDLSFPMAIARQESAFLYNAQSRVGARGLMQLMPKTAKQTAQKHDVPYKKTSQLYDPETNITLGSAYLGDMLKRFDNNPAFAAAAYNAGPHRVKRWLKQRGELPLDVWIETIPFKETRRYVQNVLAFRVIYDRLAGREASLLTEKQIKLLALNQNKATAL</sequence>
<proteinExistence type="inferred from homology"/>
<evidence type="ECO:0000259" key="4">
    <source>
        <dbReference type="Pfam" id="PF14718"/>
    </source>
</evidence>
<evidence type="ECO:0000256" key="1">
    <source>
        <dbReference type="ARBA" id="ARBA00007734"/>
    </source>
</evidence>
<keyword evidence="2" id="KW-0732">Signal</keyword>
<dbReference type="Pfam" id="PF14718">
    <property type="entry name" value="SLT_L"/>
    <property type="match status" value="1"/>
</dbReference>
<organism evidence="5 6">
    <name type="scientific">Neptuniibacter pectenicola</name>
    <dbReference type="NCBI Taxonomy" id="1806669"/>
    <lineage>
        <taxon>Bacteria</taxon>
        <taxon>Pseudomonadati</taxon>
        <taxon>Pseudomonadota</taxon>
        <taxon>Gammaproteobacteria</taxon>
        <taxon>Oceanospirillales</taxon>
        <taxon>Oceanospirillaceae</taxon>
        <taxon>Neptuniibacter</taxon>
    </lineage>
</organism>
<dbReference type="InterPro" id="IPR023346">
    <property type="entry name" value="Lysozyme-like_dom_sf"/>
</dbReference>
<dbReference type="SUPFAM" id="SSF53955">
    <property type="entry name" value="Lysozyme-like"/>
    <property type="match status" value="1"/>
</dbReference>
<dbReference type="RefSeq" id="WP_342853733.1">
    <property type="nucleotide sequence ID" value="NZ_JBBMRA010000002.1"/>
</dbReference>
<dbReference type="InterPro" id="IPR037061">
    <property type="entry name" value="Lytic_TGlycoase_superhlx_L_sf"/>
</dbReference>
<evidence type="ECO:0000313" key="5">
    <source>
        <dbReference type="EMBL" id="MEM5535431.1"/>
    </source>
</evidence>
<dbReference type="Pfam" id="PF01464">
    <property type="entry name" value="SLT"/>
    <property type="match status" value="1"/>
</dbReference>
<dbReference type="Proteomes" id="UP001449225">
    <property type="component" value="Unassembled WGS sequence"/>
</dbReference>
<gene>
    <name evidence="5" type="ORF">WNY58_03395</name>
</gene>
<dbReference type="Gene3D" id="1.10.530.10">
    <property type="match status" value="1"/>
</dbReference>
<dbReference type="Gene3D" id="1.10.1240.20">
    <property type="entry name" value="Lytic transglycosylase, superhelical linker domain"/>
    <property type="match status" value="1"/>
</dbReference>
<dbReference type="PANTHER" id="PTHR37423">
    <property type="entry name" value="SOLUBLE LYTIC MUREIN TRANSGLYCOSYLASE-RELATED"/>
    <property type="match status" value="1"/>
</dbReference>
<accession>A0ABU9TNZ0</accession>
<reference evidence="5 6" key="1">
    <citation type="submission" date="2024-03" db="EMBL/GenBank/DDBJ databases">
        <title>Community enrichment and isolation of bacterial strains for fucoidan degradation.</title>
        <authorList>
            <person name="Sichert A."/>
        </authorList>
    </citation>
    <scope>NUCLEOTIDE SEQUENCE [LARGE SCALE GENOMIC DNA]</scope>
    <source>
        <strain evidence="5 6">AS76</strain>
    </source>
</reference>
<dbReference type="InterPro" id="IPR012289">
    <property type="entry name" value="Lytic_TGlycosylase_superhlx_L"/>
</dbReference>
<dbReference type="Gene3D" id="1.25.20.10">
    <property type="entry name" value="Bacterial muramidases"/>
    <property type="match status" value="1"/>
</dbReference>
<protein>
    <submittedName>
        <fullName evidence="5">Transglycosylase SLT domain-containing protein</fullName>
    </submittedName>
</protein>
<feature type="domain" description="Transglycosylase SLT" evidence="3">
    <location>
        <begin position="485"/>
        <end position="597"/>
    </location>
</feature>